<protein>
    <recommendedName>
        <fullName evidence="2">DUF6199 domain-containing protein</fullName>
    </recommendedName>
</protein>
<dbReference type="InterPro" id="IPR045679">
    <property type="entry name" value="DUF6199"/>
</dbReference>
<feature type="domain" description="DUF6199" evidence="2">
    <location>
        <begin position="13"/>
        <end position="72"/>
    </location>
</feature>
<dbReference type="EMBL" id="MZGV01000012">
    <property type="protein sequence ID" value="OPJ62870.1"/>
    <property type="molecule type" value="Genomic_DNA"/>
</dbReference>
<accession>A0A1V4ISS8</accession>
<dbReference type="OrthoDB" id="2638588at2"/>
<keyword evidence="1" id="KW-0812">Transmembrane</keyword>
<comment type="caution">
    <text evidence="3">The sequence shown here is derived from an EMBL/GenBank/DDBJ whole genome shotgun (WGS) entry which is preliminary data.</text>
</comment>
<evidence type="ECO:0000313" key="4">
    <source>
        <dbReference type="Proteomes" id="UP000190080"/>
    </source>
</evidence>
<proteinExistence type="predicted"/>
<gene>
    <name evidence="3" type="ORF">CLORY_14940</name>
</gene>
<feature type="transmembrane region" description="Helical" evidence="1">
    <location>
        <begin position="6"/>
        <end position="26"/>
    </location>
</feature>
<keyword evidence="1" id="KW-0472">Membrane</keyword>
<dbReference type="STRING" id="1450648.CLORY_14940"/>
<feature type="transmembrane region" description="Helical" evidence="1">
    <location>
        <begin position="58"/>
        <end position="77"/>
    </location>
</feature>
<name>A0A1V4ISS8_9CLOT</name>
<dbReference type="RefSeq" id="WP_079422904.1">
    <property type="nucleotide sequence ID" value="NZ_MZGV01000012.1"/>
</dbReference>
<keyword evidence="4" id="KW-1185">Reference proteome</keyword>
<dbReference type="Pfam" id="PF19701">
    <property type="entry name" value="DUF6199"/>
    <property type="match status" value="1"/>
</dbReference>
<sequence length="78" mass="9003">MSAGEIFLTIVFSLPIIFVFLYTAAFPRDSLLFGEKWKYKNQNLEPSEDAIKYTKKKAIIGLIVFVLFILLLITSSYY</sequence>
<evidence type="ECO:0000313" key="3">
    <source>
        <dbReference type="EMBL" id="OPJ62870.1"/>
    </source>
</evidence>
<evidence type="ECO:0000256" key="1">
    <source>
        <dbReference type="SAM" id="Phobius"/>
    </source>
</evidence>
<evidence type="ECO:0000259" key="2">
    <source>
        <dbReference type="Pfam" id="PF19701"/>
    </source>
</evidence>
<keyword evidence="1" id="KW-1133">Transmembrane helix</keyword>
<reference evidence="3 4" key="1">
    <citation type="submission" date="2017-03" db="EMBL/GenBank/DDBJ databases">
        <title>Genome sequence of Clostridium oryzae DSM 28571.</title>
        <authorList>
            <person name="Poehlein A."/>
            <person name="Daniel R."/>
        </authorList>
    </citation>
    <scope>NUCLEOTIDE SEQUENCE [LARGE SCALE GENOMIC DNA]</scope>
    <source>
        <strain evidence="3 4">DSM 28571</strain>
    </source>
</reference>
<organism evidence="3 4">
    <name type="scientific">Clostridium oryzae</name>
    <dbReference type="NCBI Taxonomy" id="1450648"/>
    <lineage>
        <taxon>Bacteria</taxon>
        <taxon>Bacillati</taxon>
        <taxon>Bacillota</taxon>
        <taxon>Clostridia</taxon>
        <taxon>Eubacteriales</taxon>
        <taxon>Clostridiaceae</taxon>
        <taxon>Clostridium</taxon>
    </lineage>
</organism>
<dbReference type="AlphaFoldDB" id="A0A1V4ISS8"/>
<dbReference type="Proteomes" id="UP000190080">
    <property type="component" value="Unassembled WGS sequence"/>
</dbReference>